<dbReference type="VEuPathDB" id="FungiDB:I7I52_08337"/>
<evidence type="ECO:0000256" key="1">
    <source>
        <dbReference type="SAM" id="MobiDB-lite"/>
    </source>
</evidence>
<dbReference type="InterPro" id="IPR021917">
    <property type="entry name" value="Unchr_Zn-peptidase-like"/>
</dbReference>
<dbReference type="Pfam" id="PF01419">
    <property type="entry name" value="Jacalin"/>
    <property type="match status" value="1"/>
</dbReference>
<protein>
    <submittedName>
        <fullName evidence="3">Zinc metalloproteinase</fullName>
    </submittedName>
</protein>
<evidence type="ECO:0000313" key="4">
    <source>
        <dbReference type="Proteomes" id="UP000670092"/>
    </source>
</evidence>
<dbReference type="InterPro" id="IPR001229">
    <property type="entry name" value="Jacalin-like_lectin_dom"/>
</dbReference>
<dbReference type="InterPro" id="IPR053002">
    <property type="entry name" value="Metalloproteinase_M10B"/>
</dbReference>
<sequence length="782" mass="86798">MPFFKDLRRRSKATFTLTPSAASLNPNDDVFPDKLSSNLDSPTASLHSSPISFLKSNSIDLPSPHLPILTKLNTNGYATQVAPPQRPVPIGSPSTPRGSTTNGSLLSPTNSGRGPAPAPLYAPRVFSISDNSWVHQKILLIYGQIGDARQHSMDGNLTVYHPQDSFPPTTWPVYESHFKALIHLVPGPNKLRLEFTPSRIQNPMSHSSWVNINYLPLINSPPLQLAIVLGSDSDGHFDAAPERVAREGNSLDTAIRKFRMAAYLWQSFTGEQMYRNKFGRRCFRFEEEWQAGTISLRDAKSDQMRNEARIHIIRCDRTVDELRKLGVVQQDGTTSDRGELFNVVLEAVKRYFGPQEGQTQYVSALLLDTHWDKGTQTITGHVAAGSVEDHIKLALFGSYALQSYPAAMEEVVAAFTDCTRTDINFVANYGNKCGSNWEAANSGIGGHLREIGRLFGCHDQDSGIMCDDSVPLNRSFTIREPYSTRTKAQGLRLCLEEDECTWHRLDTLRFRFHPCFRLPRDSPLCSDDSIQVWSVDNGKVLVTSAAGIAFIEIYVDDDDLCRSYIEYVDGDSGNNGIPKQIDFTEGEIRQHITESIKKIRKIKLVIYSGGLSTHTVDDVSKLNSKYSTAKLPNGQVGYRGNKLGQSQSPNGLPEQLFLECAFIQSKLLLSVKVYHNGLIYGLEFCYEDSTSQVFGNRDPQATCSEFVFDTRRGEILMGFYVKTSQEIDGIGIITNLSRRSAVFGNSNARAGHTLIPPRGYSIAGISGSVASCIEEISLIITR</sequence>
<organism evidence="3 4">
    <name type="scientific">Ajellomyces capsulatus</name>
    <name type="common">Darling's disease fungus</name>
    <name type="synonym">Histoplasma capsulatum</name>
    <dbReference type="NCBI Taxonomy" id="5037"/>
    <lineage>
        <taxon>Eukaryota</taxon>
        <taxon>Fungi</taxon>
        <taxon>Dikarya</taxon>
        <taxon>Ascomycota</taxon>
        <taxon>Pezizomycotina</taxon>
        <taxon>Eurotiomycetes</taxon>
        <taxon>Eurotiomycetidae</taxon>
        <taxon>Onygenales</taxon>
        <taxon>Ajellomycetaceae</taxon>
        <taxon>Histoplasma</taxon>
    </lineage>
</organism>
<dbReference type="PANTHER" id="PTHR21054">
    <property type="entry name" value="ZINC METALLOPROTEINASE-RELATED"/>
    <property type="match status" value="1"/>
</dbReference>
<comment type="caution">
    <text evidence="3">The sequence shown here is derived from an EMBL/GenBank/DDBJ whole genome shotgun (WGS) entry which is preliminary data.</text>
</comment>
<dbReference type="InterPro" id="IPR036404">
    <property type="entry name" value="Jacalin-like_lectin_dom_sf"/>
</dbReference>
<accession>A0A8H7YEV8</accession>
<feature type="compositionally biased region" description="Polar residues" evidence="1">
    <location>
        <begin position="92"/>
        <end position="112"/>
    </location>
</feature>
<dbReference type="PANTHER" id="PTHR21054:SF2">
    <property type="entry name" value="MIP04191P"/>
    <property type="match status" value="1"/>
</dbReference>
<dbReference type="Pfam" id="PF12044">
    <property type="entry name" value="Metallopep"/>
    <property type="match status" value="1"/>
</dbReference>
<dbReference type="OrthoDB" id="74460at2759"/>
<name>A0A8H7YEV8_AJECA</name>
<evidence type="ECO:0000259" key="2">
    <source>
        <dbReference type="Pfam" id="PF01419"/>
    </source>
</evidence>
<reference evidence="3 4" key="1">
    <citation type="submission" date="2021-01" db="EMBL/GenBank/DDBJ databases">
        <title>Chromosome-level genome assembly of a human fungal pathogen reveals clustering of transcriptionally co-regulated genes.</title>
        <authorList>
            <person name="Voorhies M."/>
            <person name="Cohen S."/>
            <person name="Shea T.P."/>
            <person name="Petrus S."/>
            <person name="Munoz J.F."/>
            <person name="Poplawski S."/>
            <person name="Goldman W.E."/>
            <person name="Michael T."/>
            <person name="Cuomo C.A."/>
            <person name="Sil A."/>
            <person name="Beyhan S."/>
        </authorList>
    </citation>
    <scope>NUCLEOTIDE SEQUENCE [LARGE SCALE GENOMIC DNA]</scope>
    <source>
        <strain evidence="3 4">G184AR</strain>
    </source>
</reference>
<dbReference type="Proteomes" id="UP000670092">
    <property type="component" value="Unassembled WGS sequence"/>
</dbReference>
<gene>
    <name evidence="3" type="ORF">I7I52_08337</name>
</gene>
<evidence type="ECO:0000313" key="3">
    <source>
        <dbReference type="EMBL" id="KAG5291114.1"/>
    </source>
</evidence>
<feature type="region of interest" description="Disordered" evidence="1">
    <location>
        <begin position="78"/>
        <end position="116"/>
    </location>
</feature>
<dbReference type="GO" id="GO:0005737">
    <property type="term" value="C:cytoplasm"/>
    <property type="evidence" value="ECO:0007669"/>
    <property type="project" value="TreeGrafter"/>
</dbReference>
<dbReference type="SUPFAM" id="SSF51101">
    <property type="entry name" value="Mannose-binding lectins"/>
    <property type="match status" value="1"/>
</dbReference>
<dbReference type="EMBL" id="JAEVHI010000005">
    <property type="protein sequence ID" value="KAG5291114.1"/>
    <property type="molecule type" value="Genomic_DNA"/>
</dbReference>
<proteinExistence type="predicted"/>
<dbReference type="AlphaFoldDB" id="A0A8H7YEV8"/>
<feature type="domain" description="Jacalin-type lectin" evidence="2">
    <location>
        <begin position="670"/>
        <end position="776"/>
    </location>
</feature>
<dbReference type="Gene3D" id="2.100.10.30">
    <property type="entry name" value="Jacalin-like lectin domain"/>
    <property type="match status" value="1"/>
</dbReference>